<dbReference type="OMA" id="WYQSTYF"/>
<evidence type="ECO:0000313" key="3">
    <source>
        <dbReference type="EMBL" id="KDN52977.1"/>
    </source>
</evidence>
<dbReference type="InterPro" id="IPR037518">
    <property type="entry name" value="MPN"/>
</dbReference>
<keyword evidence="1" id="KW-0396">Initiation factor</keyword>
<dbReference type="GO" id="GO:0005852">
    <property type="term" value="C:eukaryotic translation initiation factor 3 complex"/>
    <property type="evidence" value="ECO:0007669"/>
    <property type="project" value="UniProtKB-UniRule"/>
</dbReference>
<dbReference type="Gene3D" id="3.40.140.10">
    <property type="entry name" value="Cytidine Deaminase, domain 2"/>
    <property type="match status" value="1"/>
</dbReference>
<dbReference type="PROSITE" id="PS50249">
    <property type="entry name" value="MPN"/>
    <property type="match status" value="1"/>
</dbReference>
<dbReference type="GO" id="GO:0001732">
    <property type="term" value="P:formation of cytoplasmic translation initiation complex"/>
    <property type="evidence" value="ECO:0007669"/>
    <property type="project" value="UniProtKB-UniRule"/>
</dbReference>
<feature type="domain" description="MPN" evidence="2">
    <location>
        <begin position="62"/>
        <end position="218"/>
    </location>
</feature>
<comment type="subcellular location">
    <subcellularLocation>
        <location evidence="1">Cytoplasm</location>
    </subcellularLocation>
</comment>
<dbReference type="GO" id="GO:0008237">
    <property type="term" value="F:metallopeptidase activity"/>
    <property type="evidence" value="ECO:0007669"/>
    <property type="project" value="InterPro"/>
</dbReference>
<dbReference type="CDD" id="cd08065">
    <property type="entry name" value="MPN_eIF3h"/>
    <property type="match status" value="1"/>
</dbReference>
<dbReference type="STRING" id="1037660.A0A066WG84"/>
<dbReference type="HOGENOM" id="CLU_044094_1_1_1"/>
<dbReference type="InterPro" id="IPR000555">
    <property type="entry name" value="JAMM/MPN+_dom"/>
</dbReference>
<comment type="caution">
    <text evidence="3">The sequence shown here is derived from an EMBL/GenBank/DDBJ whole genome shotgun (WGS) entry which is preliminary data.</text>
</comment>
<protein>
    <recommendedName>
        <fullName evidence="1">Eukaryotic translation initiation factor 3 subunit H</fullName>
        <shortName evidence="1">eIF3h</shortName>
    </recommendedName>
</protein>
<dbReference type="Pfam" id="PF19445">
    <property type="entry name" value="eIF3h_C"/>
    <property type="match status" value="1"/>
</dbReference>
<dbReference type="InterPro" id="IPR027524">
    <property type="entry name" value="eIF3h"/>
</dbReference>
<dbReference type="RefSeq" id="XP_013245816.1">
    <property type="nucleotide sequence ID" value="XM_013390362.1"/>
</dbReference>
<dbReference type="GO" id="GO:0003743">
    <property type="term" value="F:translation initiation factor activity"/>
    <property type="evidence" value="ECO:0007669"/>
    <property type="project" value="UniProtKB-UniRule"/>
</dbReference>
<dbReference type="OrthoDB" id="10265695at2759"/>
<dbReference type="InterPro" id="IPR045810">
    <property type="entry name" value="eIF3h_C"/>
</dbReference>
<comment type="similarity">
    <text evidence="1">Belongs to the eIF-3 subunit H family.</text>
</comment>
<dbReference type="GO" id="GO:0033290">
    <property type="term" value="C:eukaryotic 48S preinitiation complex"/>
    <property type="evidence" value="ECO:0007669"/>
    <property type="project" value="UniProtKB-UniRule"/>
</dbReference>
<evidence type="ECO:0000259" key="2">
    <source>
        <dbReference type="PROSITE" id="PS50249"/>
    </source>
</evidence>
<dbReference type="Pfam" id="PF01398">
    <property type="entry name" value="JAB"/>
    <property type="match status" value="1"/>
</dbReference>
<organism evidence="3 4">
    <name type="scientific">Tilletiaria anomala (strain ATCC 24038 / CBS 436.72 / UBC 951)</name>
    <dbReference type="NCBI Taxonomy" id="1037660"/>
    <lineage>
        <taxon>Eukaryota</taxon>
        <taxon>Fungi</taxon>
        <taxon>Dikarya</taxon>
        <taxon>Basidiomycota</taxon>
        <taxon>Ustilaginomycotina</taxon>
        <taxon>Exobasidiomycetes</taxon>
        <taxon>Georgefischeriales</taxon>
        <taxon>Tilletiariaceae</taxon>
        <taxon>Tilletiaria</taxon>
    </lineage>
</organism>
<proteinExistence type="inferred from homology"/>
<keyword evidence="1" id="KW-0648">Protein biosynthesis</keyword>
<name>A0A066WG84_TILAU</name>
<sequence>MSAASVAAAVVAGASKPEASKAGVATVAKAAAGLTQAERPLTDLDIAALELVKSAKQAITSVRLDGLALAKIVKHSKDAHPSAATGALLGLEIAGALEVSNVFSLPGNALGSSSRDRGVSEDQDAEAQVGKGVTRYTSAMLSLLRDVNADANPVGLYYGCFLGAFLSSAVIDGLWAISSLMEREGTEGKGRAILLVHDLAQSAMGNTTIRAFRLAPSFIDAYRRGKFHTQALVDHKLTFSNVLVEIPVTLHNTALLDALLSTLSAPSDAAPSILPPTSASLLQRSTSAALDTSAALNHNLTFALPPVLSTSLESTLEALDEHASEAGNIGYQLRQLGREKARAEAYLSRRRAENALREQQGLPPLPVEDVNKLFKLQNEPSRLEGMMLLGQLDEAAKRLAETAAVGSVQLHAVKTGAI</sequence>
<accession>A0A066WG84</accession>
<comment type="subunit">
    <text evidence="1">Component of the eukaryotic translation initiation factor 3 (eIF-3) complex.</text>
</comment>
<dbReference type="InParanoid" id="A0A066WG84"/>
<evidence type="ECO:0000256" key="1">
    <source>
        <dbReference type="HAMAP-Rule" id="MF_03007"/>
    </source>
</evidence>
<dbReference type="FunCoup" id="A0A066WG84">
    <property type="interactions" value="708"/>
</dbReference>
<dbReference type="AlphaFoldDB" id="A0A066WG84"/>
<dbReference type="GeneID" id="25262789"/>
<reference evidence="3 4" key="1">
    <citation type="submission" date="2014-05" db="EMBL/GenBank/DDBJ databases">
        <title>Draft genome sequence of a rare smut relative, Tilletiaria anomala UBC 951.</title>
        <authorList>
            <consortium name="DOE Joint Genome Institute"/>
            <person name="Toome M."/>
            <person name="Kuo A."/>
            <person name="Henrissat B."/>
            <person name="Lipzen A."/>
            <person name="Tritt A."/>
            <person name="Yoshinaga Y."/>
            <person name="Zane M."/>
            <person name="Barry K."/>
            <person name="Grigoriev I.V."/>
            <person name="Spatafora J.W."/>
            <person name="Aimea M.C."/>
        </authorList>
    </citation>
    <scope>NUCLEOTIDE SEQUENCE [LARGE SCALE GENOMIC DNA]</scope>
    <source>
        <strain evidence="3 4">UBC 951</strain>
    </source>
</reference>
<evidence type="ECO:0000313" key="4">
    <source>
        <dbReference type="Proteomes" id="UP000027361"/>
    </source>
</evidence>
<dbReference type="GO" id="GO:0016282">
    <property type="term" value="C:eukaryotic 43S preinitiation complex"/>
    <property type="evidence" value="ECO:0007669"/>
    <property type="project" value="UniProtKB-UniRule"/>
</dbReference>
<keyword evidence="1" id="KW-0963">Cytoplasm</keyword>
<comment type="function">
    <text evidence="1">Component of the eukaryotic translation initiation factor 3 (eIF-3) complex, which is involved in protein synthesis of a specialized repertoire of mRNAs and, together with other initiation factors, stimulates binding of mRNA and methionyl-tRNAi to the 40S ribosome. The eIF-3 complex specifically targets and initiates translation of a subset of mRNAs involved in cell proliferation.</text>
</comment>
<dbReference type="HAMAP" id="MF_03007">
    <property type="entry name" value="eIF3h"/>
    <property type="match status" value="1"/>
</dbReference>
<keyword evidence="4" id="KW-1185">Reference proteome</keyword>
<dbReference type="EMBL" id="JMSN01000005">
    <property type="protein sequence ID" value="KDN52977.1"/>
    <property type="molecule type" value="Genomic_DNA"/>
</dbReference>
<dbReference type="Proteomes" id="UP000027361">
    <property type="component" value="Unassembled WGS sequence"/>
</dbReference>
<gene>
    <name evidence="3" type="ORF">K437DRAFT_231403</name>
</gene>